<dbReference type="STRING" id="1736691.SAMN06295964_2991"/>
<dbReference type="OrthoDB" id="5422202at2"/>
<proteinExistence type="predicted"/>
<dbReference type="Pfam" id="PF03993">
    <property type="entry name" value="DUF349"/>
    <property type="match status" value="3"/>
</dbReference>
<name>A0A1T4Z7C7_9ACTN</name>
<protein>
    <recommendedName>
        <fullName evidence="4">DUF349 domain-containing protein</fullName>
    </recommendedName>
</protein>
<dbReference type="AlphaFoldDB" id="A0A1T4Z7C7"/>
<evidence type="ECO:0008006" key="4">
    <source>
        <dbReference type="Google" id="ProtNLM"/>
    </source>
</evidence>
<gene>
    <name evidence="2" type="ORF">SAMN06295964_2991</name>
</gene>
<organism evidence="2 3">
    <name type="scientific">Aeromicrobium choanae</name>
    <dbReference type="NCBI Taxonomy" id="1736691"/>
    <lineage>
        <taxon>Bacteria</taxon>
        <taxon>Bacillati</taxon>
        <taxon>Actinomycetota</taxon>
        <taxon>Actinomycetes</taxon>
        <taxon>Propionibacteriales</taxon>
        <taxon>Nocardioidaceae</taxon>
        <taxon>Aeromicrobium</taxon>
    </lineage>
</organism>
<dbReference type="RefSeq" id="WP_078700879.1">
    <property type="nucleotide sequence ID" value="NZ_LT796768.1"/>
</dbReference>
<evidence type="ECO:0000313" key="2">
    <source>
        <dbReference type="EMBL" id="SKB09957.1"/>
    </source>
</evidence>
<reference evidence="3" key="1">
    <citation type="submission" date="2017-02" db="EMBL/GenBank/DDBJ databases">
        <authorList>
            <person name="Varghese N."/>
            <person name="Submissions S."/>
        </authorList>
    </citation>
    <scope>NUCLEOTIDE SEQUENCE [LARGE SCALE GENOMIC DNA]</scope>
    <source>
        <strain evidence="3">9H-4</strain>
    </source>
</reference>
<dbReference type="EMBL" id="LT796768">
    <property type="protein sequence ID" value="SKB09957.1"/>
    <property type="molecule type" value="Genomic_DNA"/>
</dbReference>
<sequence length="407" mass="45476">MSDWGRVDADGNVYVKEGDGERLIGQWVTGGDAAEALAFYTRRFDNLETEVDLLEKRIEAGTVSPDDATKAVATIREQLVDAQAVGDLASLSARLDKVEPALGELRAKRKAEREQRTAEATEAKTRIVAEAEKIGAGQDWRNGADRLRALLDEWKALPRLSKSADDELWHRFSSARTAYTKKRKAHFGEQSVRRDEAKKIKEKLIEDAEALSGSTDWGATSGAYRDLMQRWKAAGSAPRNVEDKLWKRFRAAQDVFFQAREAANVAQESEFAENATVKREILVEAEALLPIKDLEATRRAWHDIADRWEAAGKVPRDQIKELEGRIRAVEKAIRDAGDQEWKRTDPEKSARADDMITKLEDAIAGIEADIAKAEAAGDAKKVKSLRENLESRQAFLEIAQRTASDFS</sequence>
<dbReference type="InterPro" id="IPR007139">
    <property type="entry name" value="DUF349"/>
</dbReference>
<dbReference type="Proteomes" id="UP000191040">
    <property type="component" value="Chromosome I"/>
</dbReference>
<keyword evidence="3" id="KW-1185">Reference proteome</keyword>
<evidence type="ECO:0000313" key="3">
    <source>
        <dbReference type="Proteomes" id="UP000191040"/>
    </source>
</evidence>
<accession>A0A1T4Z7C7</accession>
<feature type="coiled-coil region" evidence="1">
    <location>
        <begin position="319"/>
        <end position="376"/>
    </location>
</feature>
<evidence type="ECO:0000256" key="1">
    <source>
        <dbReference type="SAM" id="Coils"/>
    </source>
</evidence>
<keyword evidence="1" id="KW-0175">Coiled coil</keyword>